<name>C1E389_MICCC</name>
<organism evidence="1 2">
    <name type="scientific">Micromonas commoda (strain RCC299 / NOUM17 / CCMP2709)</name>
    <name type="common">Picoplanktonic green alga</name>
    <dbReference type="NCBI Taxonomy" id="296587"/>
    <lineage>
        <taxon>Eukaryota</taxon>
        <taxon>Viridiplantae</taxon>
        <taxon>Chlorophyta</taxon>
        <taxon>Mamiellophyceae</taxon>
        <taxon>Mamiellales</taxon>
        <taxon>Mamiellaceae</taxon>
        <taxon>Micromonas</taxon>
    </lineage>
</organism>
<dbReference type="AlphaFoldDB" id="C1E389"/>
<sequence>MGQVKKYAFRRRLEKHNYSLLGAELSDSDADETPVTPAMEAAAAAGLDASALSHMEERDFAHVTRGGAERIAQYLSVR</sequence>
<evidence type="ECO:0000313" key="1">
    <source>
        <dbReference type="EMBL" id="ACO62891.1"/>
    </source>
</evidence>
<proteinExistence type="predicted"/>
<dbReference type="GeneID" id="8242918"/>
<protein>
    <submittedName>
        <fullName evidence="1">Uncharacterized protein</fullName>
    </submittedName>
</protein>
<evidence type="ECO:0000313" key="2">
    <source>
        <dbReference type="Proteomes" id="UP000002009"/>
    </source>
</evidence>
<reference evidence="1 2" key="1">
    <citation type="journal article" date="2009" name="Science">
        <title>Green evolution and dynamic adaptations revealed by genomes of the marine picoeukaryotes Micromonas.</title>
        <authorList>
            <person name="Worden A.Z."/>
            <person name="Lee J.H."/>
            <person name="Mock T."/>
            <person name="Rouze P."/>
            <person name="Simmons M.P."/>
            <person name="Aerts A.L."/>
            <person name="Allen A.E."/>
            <person name="Cuvelier M.L."/>
            <person name="Derelle E."/>
            <person name="Everett M.V."/>
            <person name="Foulon E."/>
            <person name="Grimwood J."/>
            <person name="Gundlach H."/>
            <person name="Henrissat B."/>
            <person name="Napoli C."/>
            <person name="McDonald S.M."/>
            <person name="Parker M.S."/>
            <person name="Rombauts S."/>
            <person name="Salamov A."/>
            <person name="Von Dassow P."/>
            <person name="Badger J.H."/>
            <person name="Coutinho P.M."/>
            <person name="Demir E."/>
            <person name="Dubchak I."/>
            <person name="Gentemann C."/>
            <person name="Eikrem W."/>
            <person name="Gready J.E."/>
            <person name="John U."/>
            <person name="Lanier W."/>
            <person name="Lindquist E.A."/>
            <person name="Lucas S."/>
            <person name="Mayer K.F."/>
            <person name="Moreau H."/>
            <person name="Not F."/>
            <person name="Otillar R."/>
            <person name="Panaud O."/>
            <person name="Pangilinan J."/>
            <person name="Paulsen I."/>
            <person name="Piegu B."/>
            <person name="Poliakov A."/>
            <person name="Robbens S."/>
            <person name="Schmutz J."/>
            <person name="Toulza E."/>
            <person name="Wyss T."/>
            <person name="Zelensky A."/>
            <person name="Zhou K."/>
            <person name="Armbrust E.V."/>
            <person name="Bhattacharya D."/>
            <person name="Goodenough U.W."/>
            <person name="Van de Peer Y."/>
            <person name="Grigoriev I.V."/>
        </authorList>
    </citation>
    <scope>NUCLEOTIDE SEQUENCE [LARGE SCALE GENOMIC DNA]</scope>
    <source>
        <strain evidence="2">RCC299 / NOUM17</strain>
    </source>
</reference>
<dbReference type="InParanoid" id="C1E389"/>
<dbReference type="KEGG" id="mis:MICPUN_57595"/>
<keyword evidence="2" id="KW-1185">Reference proteome</keyword>
<dbReference type="RefSeq" id="XP_002501633.1">
    <property type="nucleotide sequence ID" value="XM_002501587.1"/>
</dbReference>
<accession>C1E389</accession>
<gene>
    <name evidence="1" type="ORF">MICPUN_57595</name>
</gene>
<dbReference type="EMBL" id="CP001325">
    <property type="protein sequence ID" value="ACO62891.1"/>
    <property type="molecule type" value="Genomic_DNA"/>
</dbReference>
<dbReference type="Proteomes" id="UP000002009">
    <property type="component" value="Chromosome 4"/>
</dbReference>